<dbReference type="Pfam" id="PF00106">
    <property type="entry name" value="adh_short"/>
    <property type="match status" value="1"/>
</dbReference>
<name>A0ABD3ZXE5_BACIU</name>
<sequence length="93" mass="10126">MRKQVALVTGAAGGIGFEMAREFAREGASVIVSDLRPEACEQAASKLEEEGFDATAIPYDVTKEAQVGECHPKTIRPLGYFGEQCRYSARRSD</sequence>
<dbReference type="Proteomes" id="UP000031970">
    <property type="component" value="Unassembled WGS sequence"/>
</dbReference>
<comment type="caution">
    <text evidence="3">The sequence shown here is derived from an EMBL/GenBank/DDBJ whole genome shotgun (WGS) entry which is preliminary data.</text>
</comment>
<organism evidence="3 4">
    <name type="scientific">Bacillus subtilis subsp. subtilis</name>
    <dbReference type="NCBI Taxonomy" id="135461"/>
    <lineage>
        <taxon>Bacteria</taxon>
        <taxon>Bacillati</taxon>
        <taxon>Bacillota</taxon>
        <taxon>Bacilli</taxon>
        <taxon>Bacillales</taxon>
        <taxon>Bacillaceae</taxon>
        <taxon>Bacillus</taxon>
    </lineage>
</organism>
<evidence type="ECO:0000256" key="2">
    <source>
        <dbReference type="ARBA" id="ARBA00023002"/>
    </source>
</evidence>
<dbReference type="EC" id="1.1.1.30" evidence="3"/>
<dbReference type="GO" id="GO:0003858">
    <property type="term" value="F:3-hydroxybutyrate dehydrogenase activity"/>
    <property type="evidence" value="ECO:0007669"/>
    <property type="project" value="UniProtKB-EC"/>
</dbReference>
<keyword evidence="2 3" id="KW-0560">Oxidoreductase</keyword>
<gene>
    <name evidence="3" type="ORF">B4067_4409</name>
</gene>
<dbReference type="InterPro" id="IPR036291">
    <property type="entry name" value="NAD(P)-bd_dom_sf"/>
</dbReference>
<dbReference type="PRINTS" id="PR00081">
    <property type="entry name" value="GDHRDH"/>
</dbReference>
<dbReference type="PANTHER" id="PTHR43669:SF14">
    <property type="entry name" value="OXIDOREDUCTASE"/>
    <property type="match status" value="1"/>
</dbReference>
<dbReference type="InterPro" id="IPR002347">
    <property type="entry name" value="SDR_fam"/>
</dbReference>
<protein>
    <submittedName>
        <fullName evidence="3">D-beta-hydroxybutyrate dehydrogenase</fullName>
        <ecNumber evidence="3">1.1.1.30</ecNumber>
    </submittedName>
</protein>
<dbReference type="SUPFAM" id="SSF51735">
    <property type="entry name" value="NAD(P)-binding Rossmann-fold domains"/>
    <property type="match status" value="1"/>
</dbReference>
<dbReference type="AlphaFoldDB" id="A0ABD3ZXE5"/>
<evidence type="ECO:0000313" key="4">
    <source>
        <dbReference type="Proteomes" id="UP000031970"/>
    </source>
</evidence>
<accession>A0ABD3ZXE5</accession>
<proteinExistence type="inferred from homology"/>
<comment type="similarity">
    <text evidence="1">Belongs to the short-chain dehydrogenases/reductases (SDR) family.</text>
</comment>
<evidence type="ECO:0000313" key="3">
    <source>
        <dbReference type="EMBL" id="KIL32353.1"/>
    </source>
</evidence>
<dbReference type="Gene3D" id="3.40.50.720">
    <property type="entry name" value="NAD(P)-binding Rossmann-like Domain"/>
    <property type="match status" value="1"/>
</dbReference>
<dbReference type="PANTHER" id="PTHR43669">
    <property type="entry name" value="5-KETO-D-GLUCONATE 5-REDUCTASE"/>
    <property type="match status" value="1"/>
</dbReference>
<reference evidence="3 4" key="1">
    <citation type="submission" date="2014-11" db="EMBL/GenBank/DDBJ databases">
        <title>Draft Genome Sequences of Nine Bacillus subtilis Strains that Form Spores with High Heat-Resistance.</title>
        <authorList>
            <person name="Krawcyk A.O."/>
            <person name="Berendsen E.M."/>
            <person name="de Jong A."/>
            <person name="Holsappel S."/>
            <person name="Eijlander R.T."/>
            <person name="Wells-Bennik M."/>
            <person name="Kuipers O.P."/>
        </authorList>
    </citation>
    <scope>NUCLEOTIDE SEQUENCE [LARGE SCALE GENOMIC DNA]</scope>
    <source>
        <strain evidence="3 4">B4067</strain>
    </source>
</reference>
<dbReference type="EMBL" id="JSXS01000031">
    <property type="protein sequence ID" value="KIL32353.1"/>
    <property type="molecule type" value="Genomic_DNA"/>
</dbReference>
<evidence type="ECO:0000256" key="1">
    <source>
        <dbReference type="ARBA" id="ARBA00006484"/>
    </source>
</evidence>